<protein>
    <submittedName>
        <fullName evidence="1">Uncharacterized protein</fullName>
    </submittedName>
</protein>
<reference evidence="1" key="1">
    <citation type="journal article" date="2014" name="Int. J. Syst. Evol. Microbiol.">
        <title>Complete genome sequence of Corynebacterium casei LMG S-19264T (=DSM 44701T), isolated from a smear-ripened cheese.</title>
        <authorList>
            <consortium name="US DOE Joint Genome Institute (JGI-PGF)"/>
            <person name="Walter F."/>
            <person name="Albersmeier A."/>
            <person name="Kalinowski J."/>
            <person name="Ruckert C."/>
        </authorList>
    </citation>
    <scope>NUCLEOTIDE SEQUENCE</scope>
    <source>
        <strain evidence="1">JCM 17251</strain>
    </source>
</reference>
<gene>
    <name evidence="1" type="ORF">GCM10007971_18030</name>
</gene>
<evidence type="ECO:0000313" key="2">
    <source>
        <dbReference type="Proteomes" id="UP000624041"/>
    </source>
</evidence>
<evidence type="ECO:0000313" key="1">
    <source>
        <dbReference type="EMBL" id="GGN57245.1"/>
    </source>
</evidence>
<dbReference type="Proteomes" id="UP000624041">
    <property type="component" value="Unassembled WGS sequence"/>
</dbReference>
<accession>A0A917XWQ3</accession>
<name>A0A917XWQ3_9BACI</name>
<organism evidence="1 2">
    <name type="scientific">Oceanobacillus indicireducens</name>
    <dbReference type="NCBI Taxonomy" id="1004261"/>
    <lineage>
        <taxon>Bacteria</taxon>
        <taxon>Bacillati</taxon>
        <taxon>Bacillota</taxon>
        <taxon>Bacilli</taxon>
        <taxon>Bacillales</taxon>
        <taxon>Bacillaceae</taxon>
        <taxon>Oceanobacillus</taxon>
    </lineage>
</organism>
<keyword evidence="2" id="KW-1185">Reference proteome</keyword>
<sequence>MRDKVIQNRGVNYVTFRLQVNAFTYIIISKHKDVHKLIKNAFIKAKEL</sequence>
<proteinExistence type="predicted"/>
<dbReference type="AlphaFoldDB" id="A0A917XWQ3"/>
<dbReference type="EMBL" id="BMOS01000010">
    <property type="protein sequence ID" value="GGN57245.1"/>
    <property type="molecule type" value="Genomic_DNA"/>
</dbReference>
<comment type="caution">
    <text evidence="1">The sequence shown here is derived from an EMBL/GenBank/DDBJ whole genome shotgun (WGS) entry which is preliminary data.</text>
</comment>
<reference evidence="1" key="2">
    <citation type="submission" date="2020-09" db="EMBL/GenBank/DDBJ databases">
        <authorList>
            <person name="Sun Q."/>
            <person name="Ohkuma M."/>
        </authorList>
    </citation>
    <scope>NUCLEOTIDE SEQUENCE</scope>
    <source>
        <strain evidence="1">JCM 17251</strain>
    </source>
</reference>